<keyword evidence="2" id="KW-0813">Transport</keyword>
<evidence type="ECO:0000256" key="1">
    <source>
        <dbReference type="ARBA" id="ARBA00005417"/>
    </source>
</evidence>
<name>A0AAU7E7J4_9BACT</name>
<dbReference type="GO" id="GO:0016887">
    <property type="term" value="F:ATP hydrolysis activity"/>
    <property type="evidence" value="ECO:0007669"/>
    <property type="project" value="InterPro"/>
</dbReference>
<dbReference type="InterPro" id="IPR017871">
    <property type="entry name" value="ABC_transporter-like_CS"/>
</dbReference>
<evidence type="ECO:0000259" key="5">
    <source>
        <dbReference type="PROSITE" id="PS50893"/>
    </source>
</evidence>
<dbReference type="EMBL" id="CP155620">
    <property type="protein sequence ID" value="XBJ28971.1"/>
    <property type="molecule type" value="Genomic_DNA"/>
</dbReference>
<evidence type="ECO:0000256" key="3">
    <source>
        <dbReference type="ARBA" id="ARBA00022741"/>
    </source>
</evidence>
<keyword evidence="4 6" id="KW-0067">ATP-binding</keyword>
<dbReference type="Pfam" id="PF00005">
    <property type="entry name" value="ABC_tran"/>
    <property type="match status" value="1"/>
</dbReference>
<proteinExistence type="inferred from homology"/>
<dbReference type="InterPro" id="IPR050153">
    <property type="entry name" value="Metal_Ion_Import_ABC"/>
</dbReference>
<organism evidence="6">
    <name type="scientific">Campylobacter sp. CCS1377</name>
    <dbReference type="NCBI Taxonomy" id="3158229"/>
    <lineage>
        <taxon>Bacteria</taxon>
        <taxon>Pseudomonadati</taxon>
        <taxon>Campylobacterota</taxon>
        <taxon>Epsilonproteobacteria</taxon>
        <taxon>Campylobacterales</taxon>
        <taxon>Campylobacteraceae</taxon>
        <taxon>Campylobacter</taxon>
    </lineage>
</organism>
<comment type="similarity">
    <text evidence="1">Belongs to the ABC transporter superfamily.</text>
</comment>
<dbReference type="PANTHER" id="PTHR42734:SF17">
    <property type="entry name" value="METAL TRANSPORT SYSTEM ATP-BINDING PROTEIN TM_0124-RELATED"/>
    <property type="match status" value="1"/>
</dbReference>
<dbReference type="FunFam" id="3.40.50.300:FF:000134">
    <property type="entry name" value="Iron-enterobactin ABC transporter ATP-binding protein"/>
    <property type="match status" value="1"/>
</dbReference>
<dbReference type="PANTHER" id="PTHR42734">
    <property type="entry name" value="METAL TRANSPORT SYSTEM ATP-BINDING PROTEIN TM_0124-RELATED"/>
    <property type="match status" value="1"/>
</dbReference>
<protein>
    <submittedName>
        <fullName evidence="6">ABC transporter ATP-binding protein</fullName>
    </submittedName>
</protein>
<dbReference type="SMART" id="SM00382">
    <property type="entry name" value="AAA"/>
    <property type="match status" value="1"/>
</dbReference>
<evidence type="ECO:0000256" key="4">
    <source>
        <dbReference type="ARBA" id="ARBA00022840"/>
    </source>
</evidence>
<reference evidence="6" key="1">
    <citation type="submission" date="2024-05" db="EMBL/GenBank/DDBJ databases">
        <title>Campylobacter coli isolated from environmental waters in Slovenia.</title>
        <authorList>
            <person name="Zautner A.E."/>
            <person name="Bunk B."/>
            <person name="Riedel T."/>
            <person name="Sproeer C."/>
        </authorList>
    </citation>
    <scope>NUCLEOTIDE SEQUENCE</scope>
    <source>
        <strain evidence="6">CCS1377</strain>
    </source>
</reference>
<dbReference type="GO" id="GO:0005524">
    <property type="term" value="F:ATP binding"/>
    <property type="evidence" value="ECO:0007669"/>
    <property type="project" value="UniProtKB-KW"/>
</dbReference>
<keyword evidence="3" id="KW-0547">Nucleotide-binding</keyword>
<accession>A0AAU7E7J4</accession>
<gene>
    <name evidence="6" type="ORF">AAH949_07755</name>
</gene>
<feature type="domain" description="ABC transporter" evidence="5">
    <location>
        <begin position="4"/>
        <end position="229"/>
    </location>
</feature>
<dbReference type="AlphaFoldDB" id="A0AAU7E7J4"/>
<evidence type="ECO:0000256" key="2">
    <source>
        <dbReference type="ARBA" id="ARBA00022448"/>
    </source>
</evidence>
<dbReference type="PROSITE" id="PS50893">
    <property type="entry name" value="ABC_TRANSPORTER_2"/>
    <property type="match status" value="1"/>
</dbReference>
<evidence type="ECO:0000313" key="6">
    <source>
        <dbReference type="EMBL" id="XBJ28971.1"/>
    </source>
</evidence>
<dbReference type="Gene3D" id="3.40.50.300">
    <property type="entry name" value="P-loop containing nucleotide triphosphate hydrolases"/>
    <property type="match status" value="1"/>
</dbReference>
<dbReference type="InterPro" id="IPR027417">
    <property type="entry name" value="P-loop_NTPase"/>
</dbReference>
<dbReference type="RefSeq" id="WP_348518414.1">
    <property type="nucleotide sequence ID" value="NZ_CP155620.1"/>
</dbReference>
<dbReference type="InterPro" id="IPR003439">
    <property type="entry name" value="ABC_transporter-like_ATP-bd"/>
</dbReference>
<dbReference type="PROSITE" id="PS00211">
    <property type="entry name" value="ABC_TRANSPORTER_1"/>
    <property type="match status" value="1"/>
</dbReference>
<sequence length="266" mass="30316">MEFFKITNLSYSYDKTPVLKNINLSYDNKDFLAIIGPNGGGKSTLIKLILGILKSKNGIDNTLYSSQIGYVPQNTLANENFPARVLEVVMMGRVNKKIFGFYTKEDKKIAMQSLQKVQMQDFWNKKINELSGGQRQRVFIARALVGECKLLILDEPTASVDSKSAVGIFELLKSLHKQGVGIICICHDINIILAYANKIAYLNQELTLHNHIQDKAKSEFLTHLYEHHQHFCDVELSLNSCLCENNFTQHDQFHFKNFKIKKAENV</sequence>
<dbReference type="InterPro" id="IPR003593">
    <property type="entry name" value="AAA+_ATPase"/>
</dbReference>
<dbReference type="CDD" id="cd03235">
    <property type="entry name" value="ABC_Metallic_Cations"/>
    <property type="match status" value="1"/>
</dbReference>
<dbReference type="SUPFAM" id="SSF52540">
    <property type="entry name" value="P-loop containing nucleoside triphosphate hydrolases"/>
    <property type="match status" value="1"/>
</dbReference>